<sequence length="104" mass="11957">METYDTESVQHSLMDETDLQATTVMMTSHKTLEIYVFEVVDDESSLCRSILGWMVSSANCLGIDTFFPVGLPYQYPSSTFTFDLSWPKKGLSYLNSKLFHQFIY</sequence>
<reference evidence="2" key="1">
    <citation type="submission" date="2016-05" db="EMBL/GenBank/DDBJ databases">
        <title>Comparative genomics of biotechnologically important yeasts.</title>
        <authorList>
            <consortium name="DOE Joint Genome Institute"/>
            <person name="Riley R."/>
            <person name="Haridas S."/>
            <person name="Wolfe K.H."/>
            <person name="Lopes M.R."/>
            <person name="Hittinger C.T."/>
            <person name="Goker M."/>
            <person name="Salamov A."/>
            <person name="Wisecaver J."/>
            <person name="Long T.M."/>
            <person name="Aerts A.L."/>
            <person name="Barry K."/>
            <person name="Choi C."/>
            <person name="Clum A."/>
            <person name="Coughlan A.Y."/>
            <person name="Deshpande S."/>
            <person name="Douglass A.P."/>
            <person name="Hanson S.J."/>
            <person name="Klenk H.-P."/>
            <person name="Labutti K."/>
            <person name="Lapidus A."/>
            <person name="Lindquist E."/>
            <person name="Lipzen A."/>
            <person name="Meier-Kolthoff J.P."/>
            <person name="Ohm R.A."/>
            <person name="Otillar R.P."/>
            <person name="Pangilinan J."/>
            <person name="Peng Y."/>
            <person name="Rokas A."/>
            <person name="Rosa C.A."/>
            <person name="Scheuner C."/>
            <person name="Sibirny A.A."/>
            <person name="Slot J.C."/>
            <person name="Stielow J.B."/>
            <person name="Sun H."/>
            <person name="Kurtzman C.P."/>
            <person name="Blackwell M."/>
            <person name="Grigoriev I.V."/>
            <person name="Jeffries T.W."/>
        </authorList>
    </citation>
    <scope>NUCLEOTIDE SEQUENCE [LARGE SCALE GENOMIC DNA]</scope>
    <source>
        <strain evidence="2">DSM 1968</strain>
    </source>
</reference>
<keyword evidence="2" id="KW-1185">Reference proteome</keyword>
<dbReference type="InParanoid" id="A0A1D2V8T3"/>
<name>A0A1D2V8T3_9ASCO</name>
<evidence type="ECO:0000313" key="1">
    <source>
        <dbReference type="EMBL" id="ODV58009.1"/>
    </source>
</evidence>
<dbReference type="RefSeq" id="XP_020044316.1">
    <property type="nucleotide sequence ID" value="XM_020194181.1"/>
</dbReference>
<proteinExistence type="predicted"/>
<protein>
    <submittedName>
        <fullName evidence="1">Uncharacterized protein</fullName>
    </submittedName>
</protein>
<gene>
    <name evidence="1" type="ORF">ASCRUDRAFT_78241</name>
</gene>
<dbReference type="GeneID" id="30967817"/>
<organism evidence="1 2">
    <name type="scientific">Ascoidea rubescens DSM 1968</name>
    <dbReference type="NCBI Taxonomy" id="1344418"/>
    <lineage>
        <taxon>Eukaryota</taxon>
        <taxon>Fungi</taxon>
        <taxon>Dikarya</taxon>
        <taxon>Ascomycota</taxon>
        <taxon>Saccharomycotina</taxon>
        <taxon>Saccharomycetes</taxon>
        <taxon>Ascoideaceae</taxon>
        <taxon>Ascoidea</taxon>
    </lineage>
</organism>
<dbReference type="Proteomes" id="UP000095038">
    <property type="component" value="Unassembled WGS sequence"/>
</dbReference>
<evidence type="ECO:0000313" key="2">
    <source>
        <dbReference type="Proteomes" id="UP000095038"/>
    </source>
</evidence>
<dbReference type="AlphaFoldDB" id="A0A1D2V8T3"/>
<dbReference type="EMBL" id="KV454496">
    <property type="protein sequence ID" value="ODV58009.1"/>
    <property type="molecule type" value="Genomic_DNA"/>
</dbReference>
<accession>A0A1D2V8T3</accession>